<name>A0A2H4J070_9CAUD</name>
<reference evidence="2" key="1">
    <citation type="submission" date="2017-06" db="EMBL/GenBank/DDBJ databases">
        <title>Novel phages from South African skin metaviromes.</title>
        <authorList>
            <person name="van Zyl L.J."/>
            <person name="Abrahams Y."/>
            <person name="Stander E.A."/>
            <person name="Kirby B.M."/>
            <person name="Clavaud C."/>
            <person name="Farcet C."/>
            <person name="Breton L."/>
            <person name="Trindade M.I."/>
        </authorList>
    </citation>
    <scope>NUCLEOTIDE SEQUENCE</scope>
</reference>
<keyword evidence="1" id="KW-0175">Coiled coil</keyword>
<organism evidence="2">
    <name type="scientific">uncultured Caudovirales phage</name>
    <dbReference type="NCBI Taxonomy" id="2100421"/>
    <lineage>
        <taxon>Viruses</taxon>
        <taxon>Duplodnaviria</taxon>
        <taxon>Heunggongvirae</taxon>
        <taxon>Uroviricota</taxon>
        <taxon>Caudoviricetes</taxon>
        <taxon>Peduoviridae</taxon>
        <taxon>Maltschvirus</taxon>
        <taxon>Maltschvirus maltsch</taxon>
    </lineage>
</organism>
<accession>A0A2H4J070</accession>
<gene>
    <name evidence="2" type="ORF">10S11_43</name>
</gene>
<dbReference type="EMBL" id="MF417875">
    <property type="protein sequence ID" value="ASN68305.1"/>
    <property type="molecule type" value="Genomic_DNA"/>
</dbReference>
<evidence type="ECO:0000256" key="1">
    <source>
        <dbReference type="SAM" id="Coils"/>
    </source>
</evidence>
<proteinExistence type="predicted"/>
<feature type="coiled-coil region" evidence="1">
    <location>
        <begin position="26"/>
        <end position="64"/>
    </location>
</feature>
<protein>
    <submittedName>
        <fullName evidence="2">Uncharacterized protein</fullName>
    </submittedName>
</protein>
<evidence type="ECO:0000313" key="2">
    <source>
        <dbReference type="EMBL" id="ASN68305.1"/>
    </source>
</evidence>
<sequence length="531" mass="59761">MQGRIKVLKDVDKSNILPMTHAKAVYVDEKNTLDKTLNNIESYMEQQRKTYAELKELVDNKELIPGVQYVLTDYRTKYIQPTTNVLKEMGIEELVLTANSESTFEPIVSSLKYPEDVVYYDFNNNACEDKATPRKGFILRRYDPISKNDAPQDWRTMLWARYKPDKSSYYEDGSKRNYALYSSGQPAIMKHVYKAENKLWMARSTNVPTSATDPNVFTEVYPSLDVPLLTSEKTKIGKGIELIRGDLIEVKTFGEGCFGNTIRSIGTENINLEVLHNNVFINNSYRNKVFGTSNTFGISCFHNILDNYAFGNVFFSESRYNTFGVYCFSNVIGIKCDNNVFNTSCSSNILNYGNLRTFLGNNCSSNILSVGSSANTFGSGCFENVLGINCSDNSFGTSCFRNEFGNGCNNNSFGNSCYNNSFGNGCLRNTFRNYNCNNIFGNNCVNNSFGNDNEKNNFGDNCSNNTFFNNCDDNTFVNNFQWNVVKQLSNKKTVAGALTDNRTTTIQVNSGGAYIYWYISTSDSLVVIAIP</sequence>